<feature type="transmembrane region" description="Helical" evidence="11">
    <location>
        <begin position="594"/>
        <end position="618"/>
    </location>
</feature>
<feature type="transmembrane region" description="Helical" evidence="11">
    <location>
        <begin position="346"/>
        <end position="367"/>
    </location>
</feature>
<feature type="transmembrane region" description="Helical" evidence="11">
    <location>
        <begin position="114"/>
        <end position="137"/>
    </location>
</feature>
<organism evidence="12">
    <name type="scientific">Anopheles atroparvus</name>
    <name type="common">European mosquito</name>
    <dbReference type="NCBI Taxonomy" id="41427"/>
    <lineage>
        <taxon>Eukaryota</taxon>
        <taxon>Metazoa</taxon>
        <taxon>Ecdysozoa</taxon>
        <taxon>Arthropoda</taxon>
        <taxon>Hexapoda</taxon>
        <taxon>Insecta</taxon>
        <taxon>Pterygota</taxon>
        <taxon>Neoptera</taxon>
        <taxon>Endopterygota</taxon>
        <taxon>Diptera</taxon>
        <taxon>Nematocera</taxon>
        <taxon>Culicoidea</taxon>
        <taxon>Culicidae</taxon>
        <taxon>Anophelinae</taxon>
        <taxon>Anopheles</taxon>
    </lineage>
</organism>
<name>A0A182IRJ4_ANOAO</name>
<feature type="transmembrane region" description="Helical" evidence="11">
    <location>
        <begin position="472"/>
        <end position="497"/>
    </location>
</feature>
<evidence type="ECO:0000256" key="3">
    <source>
        <dbReference type="ARBA" id="ARBA00006190"/>
    </source>
</evidence>
<proteinExistence type="inferred from homology"/>
<dbReference type="STRING" id="41427.A0A182IRJ4"/>
<accession>A0A182IRJ4</accession>
<evidence type="ECO:0000256" key="2">
    <source>
        <dbReference type="ARBA" id="ARBA00004603"/>
    </source>
</evidence>
<feature type="transmembrane region" description="Helical" evidence="11">
    <location>
        <begin position="310"/>
        <end position="334"/>
    </location>
</feature>
<feature type="transmembrane region" description="Helical" evidence="11">
    <location>
        <begin position="834"/>
        <end position="855"/>
    </location>
</feature>
<dbReference type="Pfam" id="PF07690">
    <property type="entry name" value="MFS_1"/>
    <property type="match status" value="2"/>
</dbReference>
<dbReference type="InterPro" id="IPR011701">
    <property type="entry name" value="MFS"/>
</dbReference>
<dbReference type="PANTHER" id="PTHR23507:SF39">
    <property type="entry name" value="GH23453P-RELATED"/>
    <property type="match status" value="1"/>
</dbReference>
<dbReference type="VEuPathDB" id="VectorBase:AATE004126"/>
<dbReference type="PROSITE" id="PS00216">
    <property type="entry name" value="SUGAR_TRANSPORT_1"/>
    <property type="match status" value="1"/>
</dbReference>
<feature type="transmembrane region" description="Helical" evidence="11">
    <location>
        <begin position="58"/>
        <end position="79"/>
    </location>
</feature>
<dbReference type="Pfam" id="PF03357">
    <property type="entry name" value="Snf7"/>
    <property type="match status" value="1"/>
</dbReference>
<dbReference type="GO" id="GO:0016020">
    <property type="term" value="C:membrane"/>
    <property type="evidence" value="ECO:0007669"/>
    <property type="project" value="UniProtKB-SubCell"/>
</dbReference>
<evidence type="ECO:0000256" key="9">
    <source>
        <dbReference type="SAM" id="Coils"/>
    </source>
</evidence>
<evidence type="ECO:0000313" key="12">
    <source>
        <dbReference type="EnsemblMetazoa" id="AATE004126-PA.1"/>
    </source>
</evidence>
<dbReference type="SUPFAM" id="SSF103473">
    <property type="entry name" value="MFS general substrate transporter"/>
    <property type="match status" value="2"/>
</dbReference>
<evidence type="ECO:0000256" key="10">
    <source>
        <dbReference type="SAM" id="MobiDB-lite"/>
    </source>
</evidence>
<dbReference type="InterPro" id="IPR005829">
    <property type="entry name" value="Sugar_transporter_CS"/>
</dbReference>
<evidence type="ECO:0000256" key="1">
    <source>
        <dbReference type="ARBA" id="ARBA00004141"/>
    </source>
</evidence>
<dbReference type="GO" id="GO:0005770">
    <property type="term" value="C:late endosome"/>
    <property type="evidence" value="ECO:0007669"/>
    <property type="project" value="UniProtKB-SubCell"/>
</dbReference>
<keyword evidence="7 9" id="KW-0175">Coiled coil</keyword>
<keyword evidence="5" id="KW-0967">Endosome</keyword>
<dbReference type="GO" id="GO:0022857">
    <property type="term" value="F:transmembrane transporter activity"/>
    <property type="evidence" value="ECO:0007669"/>
    <property type="project" value="InterPro"/>
</dbReference>
<evidence type="ECO:0000256" key="7">
    <source>
        <dbReference type="ARBA" id="ARBA00023054"/>
    </source>
</evidence>
<comment type="similarity">
    <text evidence="3">Belongs to the SNF7 family.</text>
</comment>
<dbReference type="PANTHER" id="PTHR23507">
    <property type="entry name" value="ZGC:174356"/>
    <property type="match status" value="1"/>
</dbReference>
<feature type="transmembrane region" description="Helical" evidence="11">
    <location>
        <begin position="245"/>
        <end position="265"/>
    </location>
</feature>
<feature type="compositionally biased region" description="Basic and acidic residues" evidence="10">
    <location>
        <begin position="1061"/>
        <end position="1073"/>
    </location>
</feature>
<comment type="subcellular location">
    <subcellularLocation>
        <location evidence="2">Late endosome</location>
    </subcellularLocation>
    <subcellularLocation>
        <location evidence="1">Membrane</location>
        <topology evidence="1">Multi-pass membrane protein</topology>
    </subcellularLocation>
</comment>
<feature type="transmembrane region" description="Helical" evidence="11">
    <location>
        <begin position="663"/>
        <end position="685"/>
    </location>
</feature>
<dbReference type="InterPro" id="IPR005024">
    <property type="entry name" value="Snf7_fam"/>
</dbReference>
<keyword evidence="6 11" id="KW-1133">Transmembrane helix</keyword>
<protein>
    <recommendedName>
        <fullName evidence="13">Major facilitator superfamily (MFS) profile domain-containing protein</fullName>
    </recommendedName>
</protein>
<feature type="transmembrane region" description="Helical" evidence="11">
    <location>
        <begin position="624"/>
        <end position="651"/>
    </location>
</feature>
<dbReference type="Gene3D" id="1.10.287.1060">
    <property type="entry name" value="ESAT-6-like"/>
    <property type="match status" value="1"/>
</dbReference>
<dbReference type="AlphaFoldDB" id="A0A182IRJ4"/>
<evidence type="ECO:0000256" key="11">
    <source>
        <dbReference type="SAM" id="Phobius"/>
    </source>
</evidence>
<keyword evidence="8 11" id="KW-0472">Membrane</keyword>
<dbReference type="EnsemblMetazoa" id="AATE004126-RA">
    <property type="protein sequence ID" value="AATE004126-PA.1"/>
    <property type="gene ID" value="AATE004126"/>
</dbReference>
<feature type="transmembrane region" description="Helical" evidence="11">
    <location>
        <begin position="754"/>
        <end position="780"/>
    </location>
</feature>
<feature type="transmembrane region" description="Helical" evidence="11">
    <location>
        <begin position="184"/>
        <end position="206"/>
    </location>
</feature>
<dbReference type="GO" id="GO:0007034">
    <property type="term" value="P:vacuolar transport"/>
    <property type="evidence" value="ECO:0007669"/>
    <property type="project" value="InterPro"/>
</dbReference>
<sequence>MTAITETVSGTAITMEEGRSDSVYSSGEDDLFAKQSLQRLRNSARWREHAQYISFEPALLLFCFAMSVSEVVLANHIILQSCIMEGFDNGDCQLLNTDSNSSKRTAIETKVQPVAANVTMVIVMIKSVLPALGALLLGAWSDRYGRKPAMLIASAGVLCSFLLLTLLAFLSMQVIVSPWYYTAAYLPFALLGGMTVITAAAFSYLSDVTNEQNRTMRMGFMEAAMMIGALLGFLSSSYILEWFNVAITFLISTVLIGLAIAYVVFFTEDSIILSSINSTSEKLRDLLSCERVREISSTFFIRRSGYVREILWAIVLLTALTEVAGGTGSIFYMFTRRKFGWDLKQFTYFQFTDVLIIIVGNVIGIPILKQVLHCSDTTVALLSIASYIIDSLIIGFASTGWMMYLAISLTVLKGTDGAALMTICSTILPAGDMAKFFTMALSLTAVVPLVSSPLFTYIYSSTLQTAPEIFNFASAGIYGLGLVLMFLCVSLLVAAFFHQFYYDRGGGDDAALVTFVFANQIVYQSCTVAFGKNKSLCALLGTDNETEEMKQLEKAVQPYAANILMAKSLVESIVPAFCSMFIGPWSDRYGRKPVIVACFTGAFFTYAIVAFINFLSMYYSIDPWYYVLASITTAMSGGTCALITGVFCYIADVTSEQNRAMKMAIVEAAVFTGLLAGTLSSSFLLHWTNAATVFATAAGAVLLGLLYIIFYIEESIKPNELGVSNSKLRELFRLDLVTELMQTCFKRRPNYDRLIIWMVILALGANILAMVAICFMKGIAGPMSRAVISNTAPPSDIGKIFSLTTSIESITPLISAPLYTLVYKNTLAWYPGAFNLITAAVYFTCMCLMIFVRIFQSQQTVPCKMSFFGKIFSGKKGEPTPTPSEAIQKLRDIENMLTKKQDFLEKKIDLELDTARKNGTKNKRAAIQALKRKKRYEKQLQQIDGTLSTIEMQREALENANTNAEVLRTMKNAADALKVTHKDMNIDDVHDLMDDIAEQNDIANEISNAVSTAVGFGQDIDEEDLEKELEELEQEELDKELLGVQPEIDELPEVPSTDLPAKAKEKEKKKAVVADEDDPDMKELMSWAN</sequence>
<evidence type="ECO:0000256" key="6">
    <source>
        <dbReference type="ARBA" id="ARBA00022989"/>
    </source>
</evidence>
<evidence type="ECO:0000256" key="5">
    <source>
        <dbReference type="ARBA" id="ARBA00022753"/>
    </source>
</evidence>
<feature type="coiled-coil region" evidence="9">
    <location>
        <begin position="933"/>
        <end position="970"/>
    </location>
</feature>
<feature type="transmembrane region" description="Helical" evidence="11">
    <location>
        <begin position="436"/>
        <end position="460"/>
    </location>
</feature>
<evidence type="ECO:0000256" key="4">
    <source>
        <dbReference type="ARBA" id="ARBA00022692"/>
    </source>
</evidence>
<dbReference type="InterPro" id="IPR036259">
    <property type="entry name" value="MFS_trans_sf"/>
</dbReference>
<dbReference type="Gene3D" id="6.10.250.1710">
    <property type="match status" value="1"/>
</dbReference>
<feature type="region of interest" description="Disordered" evidence="10">
    <location>
        <begin position="1044"/>
        <end position="1089"/>
    </location>
</feature>
<reference evidence="12" key="1">
    <citation type="submission" date="2022-08" db="UniProtKB">
        <authorList>
            <consortium name="EnsemblMetazoa"/>
        </authorList>
    </citation>
    <scope>IDENTIFICATION</scope>
    <source>
        <strain evidence="12">EBRO</strain>
    </source>
</reference>
<feature type="transmembrane region" description="Helical" evidence="11">
    <location>
        <begin position="149"/>
        <end position="172"/>
    </location>
</feature>
<keyword evidence="4 11" id="KW-0812">Transmembrane</keyword>
<evidence type="ECO:0000256" key="8">
    <source>
        <dbReference type="ARBA" id="ARBA00023136"/>
    </source>
</evidence>
<dbReference type="FunFam" id="1.10.287.1060:FF:000001">
    <property type="entry name" value="Charged multivesicular body protein 4b"/>
    <property type="match status" value="1"/>
</dbReference>
<dbReference type="Gene3D" id="1.20.1250.20">
    <property type="entry name" value="MFS general substrate transporter like domains"/>
    <property type="match status" value="2"/>
</dbReference>
<feature type="transmembrane region" description="Helical" evidence="11">
    <location>
        <begin position="218"/>
        <end position="239"/>
    </location>
</feature>
<feature type="transmembrane region" description="Helical" evidence="11">
    <location>
        <begin position="379"/>
        <end position="397"/>
    </location>
</feature>
<feature type="transmembrane region" description="Helical" evidence="11">
    <location>
        <begin position="691"/>
        <end position="712"/>
    </location>
</feature>
<dbReference type="PRINTS" id="PR00173">
    <property type="entry name" value="EDTRNSPORT"/>
</dbReference>
<evidence type="ECO:0008006" key="13">
    <source>
        <dbReference type="Google" id="ProtNLM"/>
    </source>
</evidence>